<dbReference type="Pfam" id="PF02252">
    <property type="entry name" value="PA28_C"/>
    <property type="match status" value="2"/>
</dbReference>
<dbReference type="InParanoid" id="D8M8T8"/>
<dbReference type="Gene3D" id="1.20.120.180">
    <property type="entry name" value="Proteasome activator pa28, C-terminal domain"/>
    <property type="match status" value="1"/>
</dbReference>
<evidence type="ECO:0000313" key="5">
    <source>
        <dbReference type="Proteomes" id="UP000008312"/>
    </source>
</evidence>
<protein>
    <recommendedName>
        <fullName evidence="3">Proteasome activator PA28 C-terminal domain-containing protein</fullName>
    </recommendedName>
</protein>
<proteinExistence type="inferred from homology"/>
<dbReference type="GO" id="GO:0008537">
    <property type="term" value="C:proteasome activator complex"/>
    <property type="evidence" value="ECO:0007669"/>
    <property type="project" value="InterPro"/>
</dbReference>
<dbReference type="PANTHER" id="PTHR10660:SF2">
    <property type="entry name" value="LD45860P"/>
    <property type="match status" value="1"/>
</dbReference>
<dbReference type="GO" id="GO:0061136">
    <property type="term" value="P:regulation of proteasomal protein catabolic process"/>
    <property type="evidence" value="ECO:0007669"/>
    <property type="project" value="TreeGrafter"/>
</dbReference>
<evidence type="ECO:0000259" key="3">
    <source>
        <dbReference type="Pfam" id="PF02252"/>
    </source>
</evidence>
<dbReference type="RefSeq" id="XP_012898525.1">
    <property type="nucleotide sequence ID" value="XM_013043071.1"/>
</dbReference>
<dbReference type="Proteomes" id="UP000008312">
    <property type="component" value="Unassembled WGS sequence"/>
</dbReference>
<evidence type="ECO:0000256" key="2">
    <source>
        <dbReference type="ARBA" id="ARBA00022942"/>
    </source>
</evidence>
<feature type="domain" description="Proteasome activator PA28 C-terminal" evidence="3">
    <location>
        <begin position="145"/>
        <end position="198"/>
    </location>
</feature>
<dbReference type="AlphaFoldDB" id="D8M8T8"/>
<dbReference type="SUPFAM" id="SSF47216">
    <property type="entry name" value="Proteasome activator"/>
    <property type="match status" value="1"/>
</dbReference>
<name>D8M8T8_BLAHO</name>
<dbReference type="PANTHER" id="PTHR10660">
    <property type="entry name" value="PROTEASOME REGULATOR PA28"/>
    <property type="match status" value="1"/>
</dbReference>
<accession>D8M8T8</accession>
<keyword evidence="5" id="KW-1185">Reference proteome</keyword>
<evidence type="ECO:0000313" key="4">
    <source>
        <dbReference type="EMBL" id="CBK24477.2"/>
    </source>
</evidence>
<dbReference type="EMBL" id="FN668688">
    <property type="protein sequence ID" value="CBK24477.2"/>
    <property type="molecule type" value="Genomic_DNA"/>
</dbReference>
<dbReference type="GeneID" id="24922905"/>
<dbReference type="InterPro" id="IPR036252">
    <property type="entry name" value="Proteasome_activ_sf"/>
</dbReference>
<dbReference type="GO" id="GO:0005654">
    <property type="term" value="C:nucleoplasm"/>
    <property type="evidence" value="ECO:0007669"/>
    <property type="project" value="TreeGrafter"/>
</dbReference>
<organism evidence="4">
    <name type="scientific">Blastocystis hominis</name>
    <dbReference type="NCBI Taxonomy" id="12968"/>
    <lineage>
        <taxon>Eukaryota</taxon>
        <taxon>Sar</taxon>
        <taxon>Stramenopiles</taxon>
        <taxon>Bigyra</taxon>
        <taxon>Opalozoa</taxon>
        <taxon>Opalinata</taxon>
        <taxon>Blastocystidae</taxon>
        <taxon>Blastocystis</taxon>
    </lineage>
</organism>
<dbReference type="InterPro" id="IPR009077">
    <property type="entry name" value="Proteasome_activ_PA28"/>
</dbReference>
<comment type="similarity">
    <text evidence="1">Belongs to the PA28 family.</text>
</comment>
<feature type="domain" description="Proteasome activator PA28 C-terminal" evidence="3">
    <location>
        <begin position="78"/>
        <end position="141"/>
    </location>
</feature>
<dbReference type="InterPro" id="IPR003186">
    <property type="entry name" value="PA28_C"/>
</dbReference>
<reference evidence="4" key="1">
    <citation type="submission" date="2010-02" db="EMBL/GenBank/DDBJ databases">
        <title>Sequencing and annotation of the Blastocystis hominis genome.</title>
        <authorList>
            <person name="Wincker P."/>
        </authorList>
    </citation>
    <scope>NUCLEOTIDE SEQUENCE</scope>
    <source>
        <strain evidence="4">Singapore isolate B</strain>
    </source>
</reference>
<sequence length="226" mass="26298">MNSTPHPPTEFFCNLVRETKEEADRIIQIVLPRKICNLSEFIEEMQQTVLQNEELPDVDMRGESVDCNEVHFWGFFHSKKINELNAKLKKEIAEFLDIYDVLYMWITYNRAPADNGHPLGEEVQNELFNSLDAGKDSAVEMLCRRNMAVSDLVQYIRTLDNAHFFTLCQGFRDLRNAYSTILDKINKNYDKIVKPKDNLGGRAFALYGTVWNRISVQMAIITMEEY</sequence>
<dbReference type="OrthoDB" id="6591885at2759"/>
<keyword evidence="2" id="KW-0647">Proteasome</keyword>
<dbReference type="GO" id="GO:0005737">
    <property type="term" value="C:cytoplasm"/>
    <property type="evidence" value="ECO:0007669"/>
    <property type="project" value="TreeGrafter"/>
</dbReference>
<dbReference type="GO" id="GO:2000045">
    <property type="term" value="P:regulation of G1/S transition of mitotic cell cycle"/>
    <property type="evidence" value="ECO:0007669"/>
    <property type="project" value="TreeGrafter"/>
</dbReference>
<evidence type="ECO:0000256" key="1">
    <source>
        <dbReference type="ARBA" id="ARBA00005883"/>
    </source>
</evidence>
<dbReference type="InterPro" id="IPR036997">
    <property type="entry name" value="PA28_C_sf"/>
</dbReference>
<gene>
    <name evidence="4" type="ORF">GSBLH_T00006781001</name>
</gene>
<dbReference type="GO" id="GO:0061133">
    <property type="term" value="F:endopeptidase activator activity"/>
    <property type="evidence" value="ECO:0007669"/>
    <property type="project" value="TreeGrafter"/>
</dbReference>